<dbReference type="Proteomes" id="UP000323521">
    <property type="component" value="Chromosome"/>
</dbReference>
<evidence type="ECO:0000313" key="5">
    <source>
        <dbReference type="Proteomes" id="UP000323521"/>
    </source>
</evidence>
<dbReference type="KEGG" id="fwa:DCMF_05585"/>
<dbReference type="SUPFAM" id="SSF88713">
    <property type="entry name" value="Glycoside hydrolase/deacetylase"/>
    <property type="match status" value="1"/>
</dbReference>
<dbReference type="GO" id="GO:0005975">
    <property type="term" value="P:carbohydrate metabolic process"/>
    <property type="evidence" value="ECO:0007669"/>
    <property type="project" value="InterPro"/>
</dbReference>
<dbReference type="GO" id="GO:0016810">
    <property type="term" value="F:hydrolase activity, acting on carbon-nitrogen (but not peptide) bonds"/>
    <property type="evidence" value="ECO:0007669"/>
    <property type="project" value="InterPro"/>
</dbReference>
<evidence type="ECO:0000256" key="1">
    <source>
        <dbReference type="ARBA" id="ARBA00004613"/>
    </source>
</evidence>
<dbReference type="InterPro" id="IPR051398">
    <property type="entry name" value="Polysacch_Deacetylase"/>
</dbReference>
<accession>A0A3G1KPD7</accession>
<keyword evidence="2" id="KW-0732">Signal</keyword>
<comment type="subcellular location">
    <subcellularLocation>
        <location evidence="1">Secreted</location>
    </subcellularLocation>
</comment>
<dbReference type="InterPro" id="IPR011330">
    <property type="entry name" value="Glyco_hydro/deAcase_b/a-brl"/>
</dbReference>
<proteinExistence type="predicted"/>
<dbReference type="EMBL" id="CP017634">
    <property type="protein sequence ID" value="ATW24329.1"/>
    <property type="molecule type" value="Genomic_DNA"/>
</dbReference>
<dbReference type="InterPro" id="IPR002509">
    <property type="entry name" value="NODB_dom"/>
</dbReference>
<protein>
    <recommendedName>
        <fullName evidence="3">NodB homology domain-containing protein</fullName>
    </recommendedName>
</protein>
<sequence>MRKMNIYLFLALGFVIIFFIGLLWYSQGVVILHYHAVNNDQASEELIRVTPEDFDWQMNHLKKWGYHVVSLQQAVKYLKDGKPLPRKAVAITFDDGYEDNFGEAFPLLRKYAYPATIFMVTGQVGGQNSWDKGRVPRKKMLNWDQIKWMETNGISFQAHTVHHLNLTKIPVKQVQYEISASQDALERHLTNHVNFLAYPYGSINPDVVQIAKKEFEAAFSSSPGAAVYGNTDLFKIRRMSVKEMHSGAWGHWLFVMELRLSWLIALIEDFKISLGNISYSIQSNFNNCLMPFSLDQTLFGRVQDKRW</sequence>
<dbReference type="PROSITE" id="PS51677">
    <property type="entry name" value="NODB"/>
    <property type="match status" value="1"/>
</dbReference>
<dbReference type="PANTHER" id="PTHR34216">
    <property type="match status" value="1"/>
</dbReference>
<dbReference type="AlphaFoldDB" id="A0A3G1KPD7"/>
<dbReference type="Pfam" id="PF01522">
    <property type="entry name" value="Polysacc_deac_1"/>
    <property type="match status" value="1"/>
</dbReference>
<dbReference type="GO" id="GO:0005576">
    <property type="term" value="C:extracellular region"/>
    <property type="evidence" value="ECO:0007669"/>
    <property type="project" value="UniProtKB-SubCell"/>
</dbReference>
<evidence type="ECO:0000259" key="3">
    <source>
        <dbReference type="PROSITE" id="PS51677"/>
    </source>
</evidence>
<evidence type="ECO:0000256" key="2">
    <source>
        <dbReference type="ARBA" id="ARBA00022729"/>
    </source>
</evidence>
<dbReference type="PANTHER" id="PTHR34216:SF3">
    <property type="entry name" value="POLY-BETA-1,6-N-ACETYL-D-GLUCOSAMINE N-DEACETYLASE"/>
    <property type="match status" value="1"/>
</dbReference>
<name>A0A3G1KPD7_FORW1</name>
<dbReference type="CDD" id="cd10918">
    <property type="entry name" value="CE4_NodB_like_5s_6s"/>
    <property type="match status" value="1"/>
</dbReference>
<dbReference type="RefSeq" id="WP_214659124.1">
    <property type="nucleotide sequence ID" value="NZ_CP017634.1"/>
</dbReference>
<gene>
    <name evidence="4" type="ORF">DCMF_05585</name>
</gene>
<organism evidence="4 5">
    <name type="scientific">Formimonas warabiya</name>
    <dbReference type="NCBI Taxonomy" id="1761012"/>
    <lineage>
        <taxon>Bacteria</taxon>
        <taxon>Bacillati</taxon>
        <taxon>Bacillota</taxon>
        <taxon>Clostridia</taxon>
        <taxon>Eubacteriales</taxon>
        <taxon>Peptococcaceae</taxon>
        <taxon>Candidatus Formimonas</taxon>
    </lineage>
</organism>
<reference evidence="4 5" key="1">
    <citation type="submission" date="2016-10" db="EMBL/GenBank/DDBJ databases">
        <title>Complete Genome Sequence of Peptococcaceae strain DCMF.</title>
        <authorList>
            <person name="Edwards R.J."/>
            <person name="Holland S.I."/>
            <person name="Deshpande N.P."/>
            <person name="Wong Y.K."/>
            <person name="Ertan H."/>
            <person name="Manefield M."/>
            <person name="Russell T.L."/>
            <person name="Lee M.J."/>
        </authorList>
    </citation>
    <scope>NUCLEOTIDE SEQUENCE [LARGE SCALE GENOMIC DNA]</scope>
    <source>
        <strain evidence="4 5">DCMF</strain>
    </source>
</reference>
<dbReference type="Gene3D" id="3.20.20.370">
    <property type="entry name" value="Glycoside hydrolase/deacetylase"/>
    <property type="match status" value="1"/>
</dbReference>
<keyword evidence="5" id="KW-1185">Reference proteome</keyword>
<evidence type="ECO:0000313" key="4">
    <source>
        <dbReference type="EMBL" id="ATW24329.1"/>
    </source>
</evidence>
<feature type="domain" description="NodB homology" evidence="3">
    <location>
        <begin position="87"/>
        <end position="307"/>
    </location>
</feature>